<dbReference type="PANTHER" id="PTHR33286">
    <property type="entry name" value="BIFUNCTIONAL INHIBITOR/LIPID-TRANSFER PROTEIN/SEED STORAGE 2S ALBUMIN SUPERFAMILY PROTEIN"/>
    <property type="match status" value="1"/>
</dbReference>
<dbReference type="AlphaFoldDB" id="A0A5P1FNA1"/>
<name>A0A5P1FNA1_ASPOF</name>
<dbReference type="OrthoDB" id="678486at2759"/>
<organism evidence="3 4">
    <name type="scientific">Asparagus officinalis</name>
    <name type="common">Garden asparagus</name>
    <dbReference type="NCBI Taxonomy" id="4686"/>
    <lineage>
        <taxon>Eukaryota</taxon>
        <taxon>Viridiplantae</taxon>
        <taxon>Streptophyta</taxon>
        <taxon>Embryophyta</taxon>
        <taxon>Tracheophyta</taxon>
        <taxon>Spermatophyta</taxon>
        <taxon>Magnoliopsida</taxon>
        <taxon>Liliopsida</taxon>
        <taxon>Asparagales</taxon>
        <taxon>Asparagaceae</taxon>
        <taxon>Asparagoideae</taxon>
        <taxon>Asparagus</taxon>
    </lineage>
</organism>
<proteinExistence type="predicted"/>
<evidence type="ECO:0000259" key="2">
    <source>
        <dbReference type="Pfam" id="PF14368"/>
    </source>
</evidence>
<accession>A0A5P1FNA1</accession>
<sequence length="114" mass="12060">MSVLNMRSSVVAAAIVAIFLLSAHRTQAEVCNGDLTKLGEVCQQFVLKPGPQKDPSPECCQVIQSADVPCCCANIPKGLEDIISMEKVVYVAKFCGKPLKGGSKCGSYTVPPMA</sequence>
<dbReference type="Proteomes" id="UP000243459">
    <property type="component" value="Chromosome 2"/>
</dbReference>
<evidence type="ECO:0000313" key="3">
    <source>
        <dbReference type="EMBL" id="ONK78449.1"/>
    </source>
</evidence>
<dbReference type="EMBL" id="CM007382">
    <property type="protein sequence ID" value="ONK78449.1"/>
    <property type="molecule type" value="Genomic_DNA"/>
</dbReference>
<evidence type="ECO:0000256" key="1">
    <source>
        <dbReference type="SAM" id="SignalP"/>
    </source>
</evidence>
<keyword evidence="1" id="KW-0732">Signal</keyword>
<dbReference type="InterPro" id="IPR016140">
    <property type="entry name" value="Bifunc_inhib/LTP/seed_store"/>
</dbReference>
<dbReference type="Pfam" id="PF14368">
    <property type="entry name" value="LTP_2"/>
    <property type="match status" value="1"/>
</dbReference>
<dbReference type="OMA" id="ACCAVWK"/>
<feature type="chain" id="PRO_5024396064" description="Bifunctional inhibitor/plant lipid transfer protein/seed storage helical domain-containing protein" evidence="1">
    <location>
        <begin position="29"/>
        <end position="114"/>
    </location>
</feature>
<dbReference type="PANTHER" id="PTHR33286:SF1">
    <property type="entry name" value="OS01G0800600 PROTEIN"/>
    <property type="match status" value="1"/>
</dbReference>
<dbReference type="SUPFAM" id="SSF47699">
    <property type="entry name" value="Bifunctional inhibitor/lipid-transfer protein/seed storage 2S albumin"/>
    <property type="match status" value="1"/>
</dbReference>
<reference evidence="4" key="1">
    <citation type="journal article" date="2017" name="Nat. Commun.">
        <title>The asparagus genome sheds light on the origin and evolution of a young Y chromosome.</title>
        <authorList>
            <person name="Harkess A."/>
            <person name="Zhou J."/>
            <person name="Xu C."/>
            <person name="Bowers J.E."/>
            <person name="Van der Hulst R."/>
            <person name="Ayyampalayam S."/>
            <person name="Mercati F."/>
            <person name="Riccardi P."/>
            <person name="McKain M.R."/>
            <person name="Kakrana A."/>
            <person name="Tang H."/>
            <person name="Ray J."/>
            <person name="Groenendijk J."/>
            <person name="Arikit S."/>
            <person name="Mathioni S.M."/>
            <person name="Nakano M."/>
            <person name="Shan H."/>
            <person name="Telgmann-Rauber A."/>
            <person name="Kanno A."/>
            <person name="Yue Z."/>
            <person name="Chen H."/>
            <person name="Li W."/>
            <person name="Chen Y."/>
            <person name="Xu X."/>
            <person name="Zhang Y."/>
            <person name="Luo S."/>
            <person name="Chen H."/>
            <person name="Gao J."/>
            <person name="Mao Z."/>
            <person name="Pires J.C."/>
            <person name="Luo M."/>
            <person name="Kudrna D."/>
            <person name="Wing R.A."/>
            <person name="Meyers B.C."/>
            <person name="Yi K."/>
            <person name="Kong H."/>
            <person name="Lavrijsen P."/>
            <person name="Sunseri F."/>
            <person name="Falavigna A."/>
            <person name="Ye Y."/>
            <person name="Leebens-Mack J.H."/>
            <person name="Chen G."/>
        </authorList>
    </citation>
    <scope>NUCLEOTIDE SEQUENCE [LARGE SCALE GENOMIC DNA]</scope>
    <source>
        <strain evidence="4">cv. DH0086</strain>
    </source>
</reference>
<gene>
    <name evidence="3" type="ORF">A4U43_C02F18900</name>
</gene>
<evidence type="ECO:0000313" key="4">
    <source>
        <dbReference type="Proteomes" id="UP000243459"/>
    </source>
</evidence>
<dbReference type="InterPro" id="IPR044741">
    <property type="entry name" value="NsLTP-like"/>
</dbReference>
<dbReference type="InterPro" id="IPR036312">
    <property type="entry name" value="Bifun_inhib/LTP/seed_sf"/>
</dbReference>
<dbReference type="Gramene" id="ONK78449">
    <property type="protein sequence ID" value="ONK78449"/>
    <property type="gene ID" value="A4U43_C02F18900"/>
</dbReference>
<feature type="signal peptide" evidence="1">
    <location>
        <begin position="1"/>
        <end position="28"/>
    </location>
</feature>
<keyword evidence="4" id="KW-1185">Reference proteome</keyword>
<dbReference type="Gene3D" id="1.10.110.10">
    <property type="entry name" value="Plant lipid-transfer and hydrophobic proteins"/>
    <property type="match status" value="1"/>
</dbReference>
<feature type="domain" description="Bifunctional inhibitor/plant lipid transfer protein/seed storage helical" evidence="2">
    <location>
        <begin position="13"/>
        <end position="105"/>
    </location>
</feature>
<dbReference type="CDD" id="cd04660">
    <property type="entry name" value="nsLTP_like"/>
    <property type="match status" value="1"/>
</dbReference>
<protein>
    <recommendedName>
        <fullName evidence="2">Bifunctional inhibitor/plant lipid transfer protein/seed storage helical domain-containing protein</fullName>
    </recommendedName>
</protein>